<gene>
    <name evidence="9" type="ORF">FB476_2070</name>
</gene>
<evidence type="ECO:0000256" key="1">
    <source>
        <dbReference type="ARBA" id="ARBA00004651"/>
    </source>
</evidence>
<comment type="subcellular location">
    <subcellularLocation>
        <location evidence="1 8">Cell membrane</location>
        <topology evidence="1 8">Multi-pass membrane protein</topology>
    </subcellularLocation>
</comment>
<evidence type="ECO:0000256" key="2">
    <source>
        <dbReference type="ARBA" id="ARBA00010100"/>
    </source>
</evidence>
<evidence type="ECO:0000256" key="3">
    <source>
        <dbReference type="ARBA" id="ARBA00022448"/>
    </source>
</evidence>
<evidence type="ECO:0000256" key="6">
    <source>
        <dbReference type="ARBA" id="ARBA00022989"/>
    </source>
</evidence>
<comment type="caution">
    <text evidence="9">The sequence shown here is derived from an EMBL/GenBank/DDBJ whole genome shotgun (WGS) entry which is preliminary data.</text>
</comment>
<feature type="transmembrane region" description="Helical" evidence="8">
    <location>
        <begin position="130"/>
        <end position="150"/>
    </location>
</feature>
<feature type="transmembrane region" description="Helical" evidence="8">
    <location>
        <begin position="442"/>
        <end position="463"/>
    </location>
</feature>
<evidence type="ECO:0000256" key="7">
    <source>
        <dbReference type="ARBA" id="ARBA00023136"/>
    </source>
</evidence>
<feature type="transmembrane region" description="Helical" evidence="8">
    <location>
        <begin position="31"/>
        <end position="50"/>
    </location>
</feature>
<feature type="transmembrane region" description="Helical" evidence="8">
    <location>
        <begin position="413"/>
        <end position="430"/>
    </location>
</feature>
<dbReference type="PANTHER" id="PTHR30003">
    <property type="entry name" value="L-LACTATE PERMEASE"/>
    <property type="match status" value="1"/>
</dbReference>
<feature type="transmembrane region" description="Helical" evidence="8">
    <location>
        <begin position="194"/>
        <end position="225"/>
    </location>
</feature>
<feature type="transmembrane region" description="Helical" evidence="8">
    <location>
        <begin position="543"/>
        <end position="562"/>
    </location>
</feature>
<protein>
    <recommendedName>
        <fullName evidence="8">L-lactate permease</fullName>
    </recommendedName>
</protein>
<evidence type="ECO:0000313" key="9">
    <source>
        <dbReference type="EMBL" id="TQM97167.1"/>
    </source>
</evidence>
<dbReference type="OrthoDB" id="9761056at2"/>
<feature type="transmembrane region" description="Helical" evidence="8">
    <location>
        <begin position="62"/>
        <end position="84"/>
    </location>
</feature>
<accession>A0A543KQ31</accession>
<feature type="transmembrane region" description="Helical" evidence="8">
    <location>
        <begin position="237"/>
        <end position="259"/>
    </location>
</feature>
<dbReference type="GO" id="GO:0005886">
    <property type="term" value="C:plasma membrane"/>
    <property type="evidence" value="ECO:0007669"/>
    <property type="project" value="UniProtKB-SubCell"/>
</dbReference>
<keyword evidence="5 8" id="KW-0812">Transmembrane</keyword>
<comment type="function">
    <text evidence="8">Uptake of L-lactate across the membrane. Can also transport D-lactate and glycolate.</text>
</comment>
<keyword evidence="7 8" id="KW-0472">Membrane</keyword>
<keyword evidence="4 8" id="KW-1003">Cell membrane</keyword>
<dbReference type="AlphaFoldDB" id="A0A543KQ31"/>
<feature type="transmembrane region" description="Helical" evidence="8">
    <location>
        <begin position="375"/>
        <end position="393"/>
    </location>
</feature>
<evidence type="ECO:0000256" key="5">
    <source>
        <dbReference type="ARBA" id="ARBA00022692"/>
    </source>
</evidence>
<feature type="transmembrane region" description="Helical" evidence="8">
    <location>
        <begin position="6"/>
        <end position="24"/>
    </location>
</feature>
<evidence type="ECO:0000256" key="4">
    <source>
        <dbReference type="ARBA" id="ARBA00022475"/>
    </source>
</evidence>
<feature type="transmembrane region" description="Helical" evidence="8">
    <location>
        <begin position="265"/>
        <end position="285"/>
    </location>
</feature>
<evidence type="ECO:0000256" key="8">
    <source>
        <dbReference type="RuleBase" id="RU365092"/>
    </source>
</evidence>
<organism evidence="9 10">
    <name type="scientific">Ornithinimicrobium humiphilum</name>
    <dbReference type="NCBI Taxonomy" id="125288"/>
    <lineage>
        <taxon>Bacteria</taxon>
        <taxon>Bacillati</taxon>
        <taxon>Actinomycetota</taxon>
        <taxon>Actinomycetes</taxon>
        <taxon>Micrococcales</taxon>
        <taxon>Ornithinimicrobiaceae</taxon>
        <taxon>Ornithinimicrobium</taxon>
    </lineage>
</organism>
<reference evidence="9 10" key="1">
    <citation type="submission" date="2019-06" db="EMBL/GenBank/DDBJ databases">
        <title>Sequencing the genomes of 1000 actinobacteria strains.</title>
        <authorList>
            <person name="Klenk H.-P."/>
        </authorList>
    </citation>
    <scope>NUCLEOTIDE SEQUENCE [LARGE SCALE GENOMIC DNA]</scope>
    <source>
        <strain evidence="9 10">DSM 12362</strain>
    </source>
</reference>
<keyword evidence="6 8" id="KW-1133">Transmembrane helix</keyword>
<comment type="similarity">
    <text evidence="2 8">Belongs to the lactate permease family.</text>
</comment>
<dbReference type="InterPro" id="IPR003804">
    <property type="entry name" value="Lactate_perm"/>
</dbReference>
<keyword evidence="10" id="KW-1185">Reference proteome</keyword>
<feature type="transmembrane region" description="Helical" evidence="8">
    <location>
        <begin position="568"/>
        <end position="587"/>
    </location>
</feature>
<evidence type="ECO:0000313" key="10">
    <source>
        <dbReference type="Proteomes" id="UP000315133"/>
    </source>
</evidence>
<keyword evidence="3 8" id="KW-0813">Transport</keyword>
<proteinExistence type="inferred from homology"/>
<dbReference type="EMBL" id="VFPU01000001">
    <property type="protein sequence ID" value="TQM97167.1"/>
    <property type="molecule type" value="Genomic_DNA"/>
</dbReference>
<dbReference type="GO" id="GO:0015129">
    <property type="term" value="F:lactate transmembrane transporter activity"/>
    <property type="evidence" value="ECO:0007669"/>
    <property type="project" value="UniProtKB-UniRule"/>
</dbReference>
<sequence>MDNLAFLSLMAVAPIVIVGILLAGFRWPAKFAMPVGYVVAVLIALLVWEMRPGAVAAATVEGLIVAVTLLYIVFGALLLLSTVIASGAMSTIRAGFTAISPDRRVQAIIIGWLFGSFIEGASGFGTPAAVVAPLMLALGFPAMAAVMVGLIIQSTPVSFGAVGTPMIVGVGQGLSGDPGVAAREQELGLSHGEYVAHIATQVSVIHALVGLLIPLIISVMLTGFFGERRSFAEGLKVWPFALYASVAMTVPYVLVAYLAGPEFPSLLGGLIGLALVMFTSSKGFLMPKETFDFGPRASWEERWMGALDTDHLGDDAARRRMSLPVAWAPYLIIAVLLLATRLIDPLTAALTSSNPVVTLPFQDIFGTGISTTWQWLYSPGTVFIVTCLITYALHRMNAQQIRKTWSVAGRQILGTAVALLFAVPLVRILIRSGADFTDSGLASMPVTLAEGAAAVAGANWPLISPWIGALGAFVAGSNTVSNLTFSLFQFATGNEIGVPPETVVATQAVGGAGGNPVAIHNIVAASATVGLLGREGDLIRKTALVTTYYCLVAGGIGWFMIYGVGLAGIVHATVVLAILVATVVWMLRREKTLPPVAAEADDTGAAR</sequence>
<dbReference type="Proteomes" id="UP000315133">
    <property type="component" value="Unassembled WGS sequence"/>
</dbReference>
<feature type="transmembrane region" description="Helical" evidence="8">
    <location>
        <begin position="105"/>
        <end position="124"/>
    </location>
</feature>
<feature type="transmembrane region" description="Helical" evidence="8">
    <location>
        <begin position="325"/>
        <end position="343"/>
    </location>
</feature>
<dbReference type="GO" id="GO:0015295">
    <property type="term" value="F:solute:proton symporter activity"/>
    <property type="evidence" value="ECO:0007669"/>
    <property type="project" value="TreeGrafter"/>
</dbReference>
<dbReference type="PANTHER" id="PTHR30003:SF0">
    <property type="entry name" value="GLYCOLATE PERMEASE GLCA-RELATED"/>
    <property type="match status" value="1"/>
</dbReference>
<name>A0A543KQ31_9MICO</name>
<dbReference type="NCBIfam" id="TIGR00795">
    <property type="entry name" value="lctP"/>
    <property type="match status" value="1"/>
</dbReference>
<dbReference type="Pfam" id="PF02652">
    <property type="entry name" value="Lactate_perm"/>
    <property type="match status" value="1"/>
</dbReference>